<dbReference type="GeneID" id="96610474"/>
<protein>
    <submittedName>
        <fullName evidence="2">Uncharacterized protein</fullName>
    </submittedName>
</protein>
<feature type="compositionally biased region" description="Basic and acidic residues" evidence="1">
    <location>
        <begin position="122"/>
        <end position="132"/>
    </location>
</feature>
<feature type="compositionally biased region" description="Basic residues" evidence="1">
    <location>
        <begin position="205"/>
        <end position="218"/>
    </location>
</feature>
<evidence type="ECO:0000256" key="1">
    <source>
        <dbReference type="SAM" id="MobiDB-lite"/>
    </source>
</evidence>
<evidence type="ECO:0000313" key="3">
    <source>
        <dbReference type="Proteomes" id="UP000030300"/>
    </source>
</evidence>
<keyword evidence="3" id="KW-1185">Reference proteome</keyword>
<dbReference type="Proteomes" id="UP000030300">
    <property type="component" value="Chromosome"/>
</dbReference>
<reference evidence="2 3" key="1">
    <citation type="journal article" date="2015" name="Genome Announc.">
        <title>Complete Genome Sequence of Steroid-Transforming Nocardioides simplex VKM Ac-2033D.</title>
        <authorList>
            <person name="Shtratnikova V.Y."/>
            <person name="Schelkunov M.I."/>
            <person name="Pekov Y.A."/>
            <person name="Fokina V.V."/>
            <person name="Logacheva M.D."/>
            <person name="Sokolov S.L."/>
            <person name="Bragin E.Y."/>
            <person name="Ashapkin V.V."/>
            <person name="Donova M.V."/>
        </authorList>
    </citation>
    <scope>NUCLEOTIDE SEQUENCE [LARGE SCALE GENOMIC DNA]</scope>
    <source>
        <strain evidence="2 3">VKM Ac-2033D</strain>
    </source>
</reference>
<dbReference type="RefSeq" id="WP_038679820.1">
    <property type="nucleotide sequence ID" value="NZ_BJMC01000027.1"/>
</dbReference>
<proteinExistence type="predicted"/>
<dbReference type="AlphaFoldDB" id="A0A0A1DN38"/>
<sequence length="218" mass="22695">MAKVEAPNKHYAGPGPGGAVFTDGVAEVEDEAALNYYRAAGYTVDGETENPHAAPEPPDPRDLTEVTVGTRLRDAAVDPEPEDFLAPTNAGQGNPHGSDVISPEIHASGPAGIRPGEVFAEDAGKQDKRETEFAQARLVEGKTAAEAAAVEVPDTSDRGDLDISDPGSAKQGRANATTDTQPDAETETKADAQVEDEAEAPAKPAAKRTAKKTATRRS</sequence>
<feature type="compositionally biased region" description="Polar residues" evidence="1">
    <location>
        <begin position="174"/>
        <end position="183"/>
    </location>
</feature>
<feature type="region of interest" description="Disordered" evidence="1">
    <location>
        <begin position="76"/>
        <end position="218"/>
    </location>
</feature>
<feature type="region of interest" description="Disordered" evidence="1">
    <location>
        <begin position="1"/>
        <end position="20"/>
    </location>
</feature>
<organism evidence="2 3">
    <name type="scientific">Nocardioides simplex</name>
    <name type="common">Arthrobacter simplex</name>
    <dbReference type="NCBI Taxonomy" id="2045"/>
    <lineage>
        <taxon>Bacteria</taxon>
        <taxon>Bacillati</taxon>
        <taxon>Actinomycetota</taxon>
        <taxon>Actinomycetes</taxon>
        <taxon>Propionibacteriales</taxon>
        <taxon>Nocardioidaceae</taxon>
        <taxon>Pimelobacter</taxon>
    </lineage>
</organism>
<dbReference type="EMBL" id="CP009896">
    <property type="protein sequence ID" value="AIY17997.1"/>
    <property type="molecule type" value="Genomic_DNA"/>
</dbReference>
<dbReference type="HOGENOM" id="CLU_1265863_0_0_11"/>
<feature type="region of interest" description="Disordered" evidence="1">
    <location>
        <begin position="44"/>
        <end position="64"/>
    </location>
</feature>
<dbReference type="OrthoDB" id="4199704at2"/>
<gene>
    <name evidence="2" type="ORF">KR76_16745</name>
</gene>
<dbReference type="STRING" id="2045.KR76_16745"/>
<dbReference type="eggNOG" id="ENOG5033915">
    <property type="taxonomic scope" value="Bacteria"/>
</dbReference>
<dbReference type="KEGG" id="psim:KR76_16745"/>
<evidence type="ECO:0000313" key="2">
    <source>
        <dbReference type="EMBL" id="AIY17997.1"/>
    </source>
</evidence>
<accession>A0A0A1DN38</accession>
<name>A0A0A1DN38_NOCSI</name>